<name>A0ACC1NAK2_9HYPO</name>
<accession>A0ACC1NAK2</accession>
<reference evidence="1" key="1">
    <citation type="submission" date="2022-08" db="EMBL/GenBank/DDBJ databases">
        <title>Genome Sequence of Lecanicillium fungicola.</title>
        <authorList>
            <person name="Buettner E."/>
        </authorList>
    </citation>
    <scope>NUCLEOTIDE SEQUENCE</scope>
    <source>
        <strain evidence="1">Babe33</strain>
    </source>
</reference>
<evidence type="ECO:0000313" key="2">
    <source>
        <dbReference type="Proteomes" id="UP001143910"/>
    </source>
</evidence>
<gene>
    <name evidence="1" type="ORF">NQ176_g5304</name>
</gene>
<evidence type="ECO:0000313" key="1">
    <source>
        <dbReference type="EMBL" id="KAJ2975818.1"/>
    </source>
</evidence>
<dbReference type="EMBL" id="JANJQO010000657">
    <property type="protein sequence ID" value="KAJ2975818.1"/>
    <property type="molecule type" value="Genomic_DNA"/>
</dbReference>
<keyword evidence="2" id="KW-1185">Reference proteome</keyword>
<protein>
    <submittedName>
        <fullName evidence="1">Uncharacterized protein</fullName>
    </submittedName>
</protein>
<proteinExistence type="predicted"/>
<comment type="caution">
    <text evidence="1">The sequence shown here is derived from an EMBL/GenBank/DDBJ whole genome shotgun (WGS) entry which is preliminary data.</text>
</comment>
<dbReference type="Proteomes" id="UP001143910">
    <property type="component" value="Unassembled WGS sequence"/>
</dbReference>
<sequence>MFWPKLSIILATLSSLQSANASTTYGCWSDRNNKFHENCLVAFTTLINRHMYLNNADFVSVHNFISAEPYKDCTASFRSTGGFSVSASALLSSFNTLVAQCQNGWFYYDSGWLNANIRGHAGWKRSDGSLNITDDPDFPHDGIRQWSSPDSPEQLPLPPTKETDLSDKIPHDQGENLGKSLYVRTEPVGLKLGTWSSVAGNAYILYRSTAVTLNGLSPTVYTLQQSFLPRIGDLIDDSLTTVGNAVARTGFALQNGSTVDVICATMQLGVHFDGWQAFFNYLGDSGQMIKDIFFEAFANYFSNTLTAAVYHIYDANSEVVLSIILNGVKGQVSGPVG</sequence>
<organism evidence="1 2">
    <name type="scientific">Zarea fungicola</name>
    <dbReference type="NCBI Taxonomy" id="93591"/>
    <lineage>
        <taxon>Eukaryota</taxon>
        <taxon>Fungi</taxon>
        <taxon>Dikarya</taxon>
        <taxon>Ascomycota</taxon>
        <taxon>Pezizomycotina</taxon>
        <taxon>Sordariomycetes</taxon>
        <taxon>Hypocreomycetidae</taxon>
        <taxon>Hypocreales</taxon>
        <taxon>Cordycipitaceae</taxon>
        <taxon>Zarea</taxon>
    </lineage>
</organism>